<keyword evidence="8" id="KW-1185">Reference proteome</keyword>
<dbReference type="GO" id="GO:0071949">
    <property type="term" value="F:FAD binding"/>
    <property type="evidence" value="ECO:0007669"/>
    <property type="project" value="InterPro"/>
</dbReference>
<dbReference type="AlphaFoldDB" id="A0A1Y6BKP6"/>
<accession>A0A1Y6BKP6</accession>
<feature type="domain" description="FAD-binding PCMH-type" evidence="6">
    <location>
        <begin position="37"/>
        <end position="216"/>
    </location>
</feature>
<dbReference type="PANTHER" id="PTHR43716:SF1">
    <property type="entry name" value="D-2-HYDROXYGLUTARATE DEHYDROGENASE, MITOCHONDRIAL"/>
    <property type="match status" value="1"/>
</dbReference>
<dbReference type="InterPro" id="IPR016167">
    <property type="entry name" value="FAD-bd_PCMH_sub1"/>
</dbReference>
<dbReference type="InterPro" id="IPR006094">
    <property type="entry name" value="Oxid_FAD_bind_N"/>
</dbReference>
<comment type="cofactor">
    <cofactor evidence="1">
        <name>FAD</name>
        <dbReference type="ChEBI" id="CHEBI:57692"/>
    </cofactor>
</comment>
<dbReference type="Pfam" id="PF02913">
    <property type="entry name" value="FAD-oxidase_C"/>
    <property type="match status" value="1"/>
</dbReference>
<dbReference type="Gene3D" id="3.30.70.2740">
    <property type="match status" value="1"/>
</dbReference>
<dbReference type="GO" id="GO:0016491">
    <property type="term" value="F:oxidoreductase activity"/>
    <property type="evidence" value="ECO:0007669"/>
    <property type="project" value="UniProtKB-KW"/>
</dbReference>
<protein>
    <submittedName>
        <fullName evidence="7">FAD/FMN-containing dehydrogenase</fullName>
    </submittedName>
</protein>
<dbReference type="InterPro" id="IPR051264">
    <property type="entry name" value="FAD-oxidored/transferase_4"/>
</dbReference>
<dbReference type="SUPFAM" id="SSF56176">
    <property type="entry name" value="FAD-binding/transporter-associated domain-like"/>
    <property type="match status" value="1"/>
</dbReference>
<dbReference type="SUPFAM" id="SSF55103">
    <property type="entry name" value="FAD-linked oxidases, C-terminal domain"/>
    <property type="match status" value="1"/>
</dbReference>
<proteinExistence type="inferred from homology"/>
<dbReference type="Proteomes" id="UP000192920">
    <property type="component" value="Unassembled WGS sequence"/>
</dbReference>
<dbReference type="InterPro" id="IPR016166">
    <property type="entry name" value="FAD-bd_PCMH"/>
</dbReference>
<organism evidence="7 8">
    <name type="scientific">Pseudogulbenkiania subflava DSM 22618</name>
    <dbReference type="NCBI Taxonomy" id="1123014"/>
    <lineage>
        <taxon>Bacteria</taxon>
        <taxon>Pseudomonadati</taxon>
        <taxon>Pseudomonadota</taxon>
        <taxon>Betaproteobacteria</taxon>
        <taxon>Neisseriales</taxon>
        <taxon>Chromobacteriaceae</taxon>
        <taxon>Pseudogulbenkiania</taxon>
    </lineage>
</organism>
<dbReference type="PANTHER" id="PTHR43716">
    <property type="entry name" value="D-2-HYDROXYGLUTARATE DEHYDROGENASE, MITOCHONDRIAL"/>
    <property type="match status" value="1"/>
</dbReference>
<dbReference type="InterPro" id="IPR036318">
    <property type="entry name" value="FAD-bd_PCMH-like_sf"/>
</dbReference>
<dbReference type="Gene3D" id="3.30.465.10">
    <property type="match status" value="1"/>
</dbReference>
<evidence type="ECO:0000313" key="7">
    <source>
        <dbReference type="EMBL" id="SMF16289.1"/>
    </source>
</evidence>
<dbReference type="InterPro" id="IPR016164">
    <property type="entry name" value="FAD-linked_Oxase-like_C"/>
</dbReference>
<dbReference type="InterPro" id="IPR016169">
    <property type="entry name" value="FAD-bd_PCMH_sub2"/>
</dbReference>
<dbReference type="Pfam" id="PF01565">
    <property type="entry name" value="FAD_binding_4"/>
    <property type="match status" value="1"/>
</dbReference>
<dbReference type="Gene3D" id="1.10.45.10">
    <property type="entry name" value="Vanillyl-alcohol Oxidase, Chain A, domain 4"/>
    <property type="match status" value="1"/>
</dbReference>
<dbReference type="FunFam" id="3.30.465.10:FF:000025">
    <property type="entry name" value="FAD-binding oxidoreductase"/>
    <property type="match status" value="1"/>
</dbReference>
<dbReference type="InterPro" id="IPR004113">
    <property type="entry name" value="FAD-bd_oxidored_4_C"/>
</dbReference>
<evidence type="ECO:0000256" key="4">
    <source>
        <dbReference type="ARBA" id="ARBA00022827"/>
    </source>
</evidence>
<name>A0A1Y6BKP6_9NEIS</name>
<dbReference type="EMBL" id="FXAG01000007">
    <property type="protein sequence ID" value="SMF16289.1"/>
    <property type="molecule type" value="Genomic_DNA"/>
</dbReference>
<evidence type="ECO:0000256" key="3">
    <source>
        <dbReference type="ARBA" id="ARBA00022630"/>
    </source>
</evidence>
<dbReference type="FunFam" id="1.10.45.10:FF:000001">
    <property type="entry name" value="D-lactate dehydrogenase mitochondrial"/>
    <property type="match status" value="1"/>
</dbReference>
<evidence type="ECO:0000256" key="2">
    <source>
        <dbReference type="ARBA" id="ARBA00008000"/>
    </source>
</evidence>
<evidence type="ECO:0000313" key="8">
    <source>
        <dbReference type="Proteomes" id="UP000192920"/>
    </source>
</evidence>
<evidence type="ECO:0000256" key="5">
    <source>
        <dbReference type="ARBA" id="ARBA00023002"/>
    </source>
</evidence>
<dbReference type="RefSeq" id="WP_085275943.1">
    <property type="nucleotide sequence ID" value="NZ_FXAG01000007.1"/>
</dbReference>
<evidence type="ECO:0000259" key="6">
    <source>
        <dbReference type="PROSITE" id="PS51387"/>
    </source>
</evidence>
<sequence length="462" mass="51112">MIAPRLLAELHAMFSADRVATDADSLTRYGLDWTRYYQPAPSAVVFPQTVDEVVAVVQWANREQVALVPSGGRTGLSGGAVARQGEVVVSFDCMKTISDFDPVARTVRCQAGVITETLQQFAAEQGLYYPVDFASRGSSQIGGNIATNAGGIKVVRYGMTREWVAGLTVVTGKGEVLRLNNGLAKNNTGYDLRHLFVGSEGTLGFIVDATLKLARQPAELGVMVLAVPQLTDIMKLFHAFRERIDLNAFEFFSEKAMRHVLARGHVKRPFEGEADYYVLLEFEKLAADTEEVALAVFEACAEQGWLVDGVLSQSEQQAKDLWRLREDISESITPYKPYKNDIAVTVSRVPAFVERLDAILSREYPDFEVLWYGHIGDGNLHINILKPDALELDDFRRACEQVNKHVFSLVGEFCGSMSAEHGVGLLKRDYLDVTRSVEEIALMRAIKVVFDPNGVMNPGKLL</sequence>
<gene>
    <name evidence="7" type="ORF">SAMN02745746_01645</name>
</gene>
<dbReference type="STRING" id="1123014.SAMN02745746_01645"/>
<evidence type="ECO:0000256" key="1">
    <source>
        <dbReference type="ARBA" id="ARBA00001974"/>
    </source>
</evidence>
<dbReference type="InterPro" id="IPR016171">
    <property type="entry name" value="Vanillyl_alc_oxidase_C-sub2"/>
</dbReference>
<dbReference type="PROSITE" id="PS51387">
    <property type="entry name" value="FAD_PCMH"/>
    <property type="match status" value="1"/>
</dbReference>
<keyword evidence="4" id="KW-0274">FAD</keyword>
<reference evidence="8" key="1">
    <citation type="submission" date="2017-04" db="EMBL/GenBank/DDBJ databases">
        <authorList>
            <person name="Varghese N."/>
            <person name="Submissions S."/>
        </authorList>
    </citation>
    <scope>NUCLEOTIDE SEQUENCE [LARGE SCALE GENOMIC DNA]</scope>
    <source>
        <strain evidence="8">DSM 22618</strain>
    </source>
</reference>
<keyword evidence="5" id="KW-0560">Oxidoreductase</keyword>
<dbReference type="Gene3D" id="3.30.70.2190">
    <property type="match status" value="1"/>
</dbReference>
<dbReference type="GO" id="GO:0022904">
    <property type="term" value="P:respiratory electron transport chain"/>
    <property type="evidence" value="ECO:0007669"/>
    <property type="project" value="TreeGrafter"/>
</dbReference>
<keyword evidence="3" id="KW-0285">Flavoprotein</keyword>
<dbReference type="Gene3D" id="3.30.43.10">
    <property type="entry name" value="Uridine Diphospho-n-acetylenolpyruvylglucosamine Reductase, domain 2"/>
    <property type="match status" value="1"/>
</dbReference>
<comment type="similarity">
    <text evidence="2">Belongs to the FAD-binding oxidoreductase/transferase type 4 family.</text>
</comment>